<keyword evidence="2" id="KW-1185">Reference proteome</keyword>
<organism evidence="1 2">
    <name type="scientific">Kitasatospora indigofera</name>
    <dbReference type="NCBI Taxonomy" id="67307"/>
    <lineage>
        <taxon>Bacteria</taxon>
        <taxon>Bacillati</taxon>
        <taxon>Actinomycetota</taxon>
        <taxon>Actinomycetes</taxon>
        <taxon>Kitasatosporales</taxon>
        <taxon>Streptomycetaceae</taxon>
        <taxon>Kitasatospora</taxon>
    </lineage>
</organism>
<reference evidence="1" key="1">
    <citation type="journal article" date="2014" name="Int. J. Syst. Evol. Microbiol.">
        <title>Complete genome sequence of Corynebacterium casei LMG S-19264T (=DSM 44701T), isolated from a smear-ripened cheese.</title>
        <authorList>
            <consortium name="US DOE Joint Genome Institute (JGI-PGF)"/>
            <person name="Walter F."/>
            <person name="Albersmeier A."/>
            <person name="Kalinowski J."/>
            <person name="Ruckert C."/>
        </authorList>
    </citation>
    <scope>NUCLEOTIDE SEQUENCE</scope>
    <source>
        <strain evidence="1">JCM 4646</strain>
    </source>
</reference>
<protein>
    <submittedName>
        <fullName evidence="1">Tail protein</fullName>
    </submittedName>
</protein>
<gene>
    <name evidence="1" type="ORF">GCM10018781_06350</name>
</gene>
<evidence type="ECO:0000313" key="2">
    <source>
        <dbReference type="Proteomes" id="UP000617734"/>
    </source>
</evidence>
<accession>A0A919FCI9</accession>
<proteinExistence type="predicted"/>
<dbReference type="AlphaFoldDB" id="A0A919FCI9"/>
<dbReference type="NCBIfam" id="TIGR02242">
    <property type="entry name" value="tail_TIGR02242"/>
    <property type="match status" value="1"/>
</dbReference>
<dbReference type="GeneID" id="95351164"/>
<dbReference type="EMBL" id="BNBO01000002">
    <property type="protein sequence ID" value="GHH60884.1"/>
    <property type="molecule type" value="Genomic_DNA"/>
</dbReference>
<dbReference type="InterPro" id="IPR006521">
    <property type="entry name" value="Tail_protein_I"/>
</dbReference>
<comment type="caution">
    <text evidence="1">The sequence shown here is derived from an EMBL/GenBank/DDBJ whole genome shotgun (WGS) entry which is preliminary data.</text>
</comment>
<dbReference type="Proteomes" id="UP000617734">
    <property type="component" value="Unassembled WGS sequence"/>
</dbReference>
<dbReference type="RefSeq" id="WP_190209196.1">
    <property type="nucleotide sequence ID" value="NZ_BNBO01000002.1"/>
</dbReference>
<evidence type="ECO:0000313" key="1">
    <source>
        <dbReference type="EMBL" id="GHH60884.1"/>
    </source>
</evidence>
<reference evidence="1" key="2">
    <citation type="submission" date="2020-09" db="EMBL/GenBank/DDBJ databases">
        <authorList>
            <person name="Sun Q."/>
            <person name="Ohkuma M."/>
        </authorList>
    </citation>
    <scope>NUCLEOTIDE SEQUENCE</scope>
    <source>
        <strain evidence="1">JCM 4646</strain>
    </source>
</reference>
<dbReference type="Pfam" id="PF09684">
    <property type="entry name" value="Tail_P2_I"/>
    <property type="match status" value="1"/>
</dbReference>
<dbReference type="InterPro" id="IPR011748">
    <property type="entry name" value="Unchr_phage_tail-like"/>
</dbReference>
<name>A0A919FCI9_9ACTN</name>
<sequence length="195" mass="20500">MSGDTGPQRPGGGGARYAVDGLASPRPFAARLPEVYADGEFGGRFVAAFDDVLAPVFAVLDCLDAYWDPRLAPADFLAWLAGWVAADATAGQPVERLRLAVGEAVRVHRLRGTVPGLTGQLRLLGVEAEVTDNGGAHWSATPNGPLPGSPRQSLLVRVAVPADEGDPTALLRRAEALVEEHRPAHVGYRVEAALP</sequence>